<dbReference type="Proteomes" id="UP000664601">
    <property type="component" value="Unassembled WGS sequence"/>
</dbReference>
<keyword evidence="1" id="KW-0694">RNA-binding</keyword>
<protein>
    <submittedName>
        <fullName evidence="2">S4 domain-containing protein YaaA</fullName>
    </submittedName>
</protein>
<gene>
    <name evidence="2" type="primary">yaaA</name>
    <name evidence="2" type="ORF">JZO70_09385</name>
</gene>
<evidence type="ECO:0000256" key="1">
    <source>
        <dbReference type="PROSITE-ProRule" id="PRU00182"/>
    </source>
</evidence>
<dbReference type="Gene3D" id="3.10.290.10">
    <property type="entry name" value="RNA-binding S4 domain"/>
    <property type="match status" value="1"/>
</dbReference>
<dbReference type="EMBL" id="JAFREM010000015">
    <property type="protein sequence ID" value="MBO1306372.1"/>
    <property type="molecule type" value="Genomic_DNA"/>
</dbReference>
<dbReference type="NCBIfam" id="TIGR02988">
    <property type="entry name" value="YaaA_near_RecF"/>
    <property type="match status" value="1"/>
</dbReference>
<dbReference type="InterPro" id="IPR014330">
    <property type="entry name" value="RNA-bd_S4-rel_YaaA"/>
</dbReference>
<organism evidence="2 3">
    <name type="scientific">Candidatus Enterococcus moelleringii</name>
    <dbReference type="NCBI Taxonomy" id="2815325"/>
    <lineage>
        <taxon>Bacteria</taxon>
        <taxon>Bacillati</taxon>
        <taxon>Bacillota</taxon>
        <taxon>Bacilli</taxon>
        <taxon>Lactobacillales</taxon>
        <taxon>Enterococcaceae</taxon>
        <taxon>Enterococcus</taxon>
    </lineage>
</organism>
<comment type="caution">
    <text evidence="2">The sequence shown here is derived from an EMBL/GenBank/DDBJ whole genome shotgun (WGS) entry which is preliminary data.</text>
</comment>
<dbReference type="InterPro" id="IPR036986">
    <property type="entry name" value="S4_RNA-bd_sf"/>
</dbReference>
<accession>A0ABS3L9Q7</accession>
<evidence type="ECO:0000313" key="3">
    <source>
        <dbReference type="Proteomes" id="UP000664601"/>
    </source>
</evidence>
<dbReference type="SUPFAM" id="SSF55174">
    <property type="entry name" value="Alpha-L RNA-binding motif"/>
    <property type="match status" value="1"/>
</dbReference>
<sequence>MKQRIVLKTEYMTLGQLLKEINVISSGGQAKWYLAEETVFVDGEPENRRGRKLYPGMMIEIPEMGTFFMAKNGNTEDETE</sequence>
<name>A0ABS3L9Q7_9ENTE</name>
<dbReference type="Pfam" id="PF13275">
    <property type="entry name" value="S4_2"/>
    <property type="match status" value="1"/>
</dbReference>
<keyword evidence="3" id="KW-1185">Reference proteome</keyword>
<evidence type="ECO:0000313" key="2">
    <source>
        <dbReference type="EMBL" id="MBO1306372.1"/>
    </source>
</evidence>
<proteinExistence type="predicted"/>
<dbReference type="PROSITE" id="PS50889">
    <property type="entry name" value="S4"/>
    <property type="match status" value="1"/>
</dbReference>
<dbReference type="RefSeq" id="WP_207673301.1">
    <property type="nucleotide sequence ID" value="NZ_JAFREM010000015.1"/>
</dbReference>
<reference evidence="2 3" key="1">
    <citation type="submission" date="2021-03" db="EMBL/GenBank/DDBJ databases">
        <title>Enterococcal diversity collection.</title>
        <authorList>
            <person name="Gilmore M.S."/>
            <person name="Schwartzman J."/>
            <person name="Van Tyne D."/>
            <person name="Martin M."/>
            <person name="Earl A.M."/>
            <person name="Manson A.L."/>
            <person name="Straub T."/>
            <person name="Salamzade R."/>
            <person name="Saavedra J."/>
            <person name="Lebreton F."/>
            <person name="Prichula J."/>
            <person name="Schaufler K."/>
            <person name="Gaca A."/>
            <person name="Sgardioli B."/>
            <person name="Wagenaar J."/>
            <person name="Strong T."/>
        </authorList>
    </citation>
    <scope>NUCLEOTIDE SEQUENCE [LARGE SCALE GENOMIC DNA]</scope>
    <source>
        <strain evidence="2 3">669A</strain>
    </source>
</reference>